<organism evidence="1 2">
    <name type="scientific">Vermiconidia calcicola</name>
    <dbReference type="NCBI Taxonomy" id="1690605"/>
    <lineage>
        <taxon>Eukaryota</taxon>
        <taxon>Fungi</taxon>
        <taxon>Dikarya</taxon>
        <taxon>Ascomycota</taxon>
        <taxon>Pezizomycotina</taxon>
        <taxon>Dothideomycetes</taxon>
        <taxon>Dothideomycetidae</taxon>
        <taxon>Mycosphaerellales</taxon>
        <taxon>Extremaceae</taxon>
        <taxon>Vermiconidia</taxon>
    </lineage>
</organism>
<dbReference type="EMBL" id="JAUTXU010000237">
    <property type="protein sequence ID" value="KAK3696635.1"/>
    <property type="molecule type" value="Genomic_DNA"/>
</dbReference>
<proteinExistence type="predicted"/>
<keyword evidence="2" id="KW-1185">Reference proteome</keyword>
<reference evidence="1" key="1">
    <citation type="submission" date="2023-07" db="EMBL/GenBank/DDBJ databases">
        <title>Black Yeasts Isolated from many extreme environments.</title>
        <authorList>
            <person name="Coleine C."/>
            <person name="Stajich J.E."/>
            <person name="Selbmann L."/>
        </authorList>
    </citation>
    <scope>NUCLEOTIDE SEQUENCE</scope>
    <source>
        <strain evidence="1">CCFEE 5714</strain>
    </source>
</reference>
<protein>
    <submittedName>
        <fullName evidence="1">Uncharacterized protein</fullName>
    </submittedName>
</protein>
<evidence type="ECO:0000313" key="2">
    <source>
        <dbReference type="Proteomes" id="UP001281147"/>
    </source>
</evidence>
<accession>A0ACC3MIR3</accession>
<evidence type="ECO:0000313" key="1">
    <source>
        <dbReference type="EMBL" id="KAK3696635.1"/>
    </source>
</evidence>
<name>A0ACC3MIR3_9PEZI</name>
<comment type="caution">
    <text evidence="1">The sequence shown here is derived from an EMBL/GenBank/DDBJ whole genome shotgun (WGS) entry which is preliminary data.</text>
</comment>
<sequence>MHSLHGSGVSVSTASTSSGGSGPSTIRKKHRYSSRSNSFSTASVVTVKRKGSLSSTSTGIRSSATPKRAQSPNETSLIALRLPREPITYDIRRRKSVAVDSTEEASIAGLHNVDRWSQSTDSSATSDNKNRSRASSGAALPNLPNQSYSSLNKSRSIIDYSPRASLHRQATSPPPSSQRLLSPTTSPERERRRPSRPELPSPLTALPPLHPTPALTDPNDTESPSTIPTVATPSTQSSYGQDYFGDDGVSPRTTTKSKMPVTVGNHMASSLVGNSSRTPAVGGARDTRNAAAPGNAHVQQGDQRSAAQVTSRYSEKQPESDRPSTASTNSHHKRSRTHEKGERDKKTMLSKALQKANTAVLLDNAQNFEGALDAYRDACRLLQQVMDRSTGVEDKRKLDAIRLTYTTRIEELLVQEAAQPEATEGKKLPARPMSDDSIPMSPISATSPTIDTHMKNSPNTETASTTSPADAPRVSYHKKDRDSFFSGTMRAVAESSLQESKAVGLPGTPETTSFESSTDDGSEVQSPVIISQATPVVLREASIDLQKAVEVPPLMANGVYLPPPEQDYMHAPLSPRRPLSPNLREVAEDPSHAKLEDVKDEQTVVPSGHESTTAPLSWLGTIDEDGSSCSSSVHSISSEQGLRRKHIRGASGDTHADFDAAFDAAVEAAYNEGFEPDLEGRRTHEPVSTNHGPQESINVRASAIKEILSPTSYHPAKDSFNLGSEDEEEEEERLLDEITQDYAQNFSFDLNSKSALPRQSDSSGYSRSTWQSSQVSDRTTAGTSLSTVAEDTLPAPLSKNAFAAASSINTMLAEPSPPPQTSLPKPPGTSQNRLSGVRSRRLSGQHMKQLKIETSAKPESRKRASTLHNSASPFPEEDEREDGLDKNFKFGAELLPSASTASDQQHELILTCPPSLDMLSTASDVSRPMTATTVTTEQRKSIDESASEFSTHKPPLFRKNMSSASLREHTFILPSPTVGGRTPAIATPMSSSYMTFASRRNNEAPLSSQRAHLPSFGASMSDVPFSGGADLFDTSLSMAHVTASPRSPVFPNQAVGLEPCTESFLLRPFWLMRAIASTLMHPKGGFLTTRLFVPRDVWQTRGVKLKSVEDKVANCDLLTAALGRLAGVDTYDADAVMEELQNFEEVMGRVQTNLVKKLGSDVGISGLAGVFKDASGGATSAASNAPGSDTASIMAEKTRSKEGKGYLNSWRKLRSKSSGTPITGHQSNRAMHKPAEKELSTMQSVPMTSHVPVERRGQKRDAKSLTFEGPNREYMGSLARLFEGVQVLDQIARQVEDPGLKGSSPTHVGLELSIRHAAEFFGFYICRFVLADLGTLIDKFIKRGTEWVLA</sequence>
<gene>
    <name evidence="1" type="ORF">LTR37_017816</name>
</gene>
<dbReference type="Proteomes" id="UP001281147">
    <property type="component" value="Unassembled WGS sequence"/>
</dbReference>